<organism evidence="1">
    <name type="scientific">Arundo donax</name>
    <name type="common">Giant reed</name>
    <name type="synonym">Donax arundinaceus</name>
    <dbReference type="NCBI Taxonomy" id="35708"/>
    <lineage>
        <taxon>Eukaryota</taxon>
        <taxon>Viridiplantae</taxon>
        <taxon>Streptophyta</taxon>
        <taxon>Embryophyta</taxon>
        <taxon>Tracheophyta</taxon>
        <taxon>Spermatophyta</taxon>
        <taxon>Magnoliopsida</taxon>
        <taxon>Liliopsida</taxon>
        <taxon>Poales</taxon>
        <taxon>Poaceae</taxon>
        <taxon>PACMAD clade</taxon>
        <taxon>Arundinoideae</taxon>
        <taxon>Arundineae</taxon>
        <taxon>Arundo</taxon>
    </lineage>
</organism>
<protein>
    <submittedName>
        <fullName evidence="1">Uncharacterized protein</fullName>
    </submittedName>
</protein>
<dbReference type="EMBL" id="GBRH01184869">
    <property type="protein sequence ID" value="JAE13027.1"/>
    <property type="molecule type" value="Transcribed_RNA"/>
</dbReference>
<sequence>MSTHTSITVSTSPAIQCPLINHSNVVALGSIPPISISLNFSSAIPTFPAWQYPPIIVLYAVTSGWIPS</sequence>
<evidence type="ECO:0000313" key="1">
    <source>
        <dbReference type="EMBL" id="JAE13027.1"/>
    </source>
</evidence>
<name>A0A0A9FL14_ARUDO</name>
<reference evidence="1" key="1">
    <citation type="submission" date="2014-09" db="EMBL/GenBank/DDBJ databases">
        <authorList>
            <person name="Magalhaes I.L.F."/>
            <person name="Oliveira U."/>
            <person name="Santos F.R."/>
            <person name="Vidigal T.H.D.A."/>
            <person name="Brescovit A.D."/>
            <person name="Santos A.J."/>
        </authorList>
    </citation>
    <scope>NUCLEOTIDE SEQUENCE</scope>
    <source>
        <tissue evidence="1">Shoot tissue taken approximately 20 cm above the soil surface</tissue>
    </source>
</reference>
<reference evidence="1" key="2">
    <citation type="journal article" date="2015" name="Data Brief">
        <title>Shoot transcriptome of the giant reed, Arundo donax.</title>
        <authorList>
            <person name="Barrero R.A."/>
            <person name="Guerrero F.D."/>
            <person name="Moolhuijzen P."/>
            <person name="Goolsby J.A."/>
            <person name="Tidwell J."/>
            <person name="Bellgard S.E."/>
            <person name="Bellgard M.I."/>
        </authorList>
    </citation>
    <scope>NUCLEOTIDE SEQUENCE</scope>
    <source>
        <tissue evidence="1">Shoot tissue taken approximately 20 cm above the soil surface</tissue>
    </source>
</reference>
<accession>A0A0A9FL14</accession>
<proteinExistence type="predicted"/>
<dbReference type="AlphaFoldDB" id="A0A0A9FL14"/>